<dbReference type="InterPro" id="IPR008922">
    <property type="entry name" value="Di-copper_centre_dom_sf"/>
</dbReference>
<dbReference type="InterPro" id="IPR002227">
    <property type="entry name" value="Tyrosinase_Cu-bd"/>
</dbReference>
<name>A0A0B7FUX7_THACB</name>
<proteinExistence type="predicted"/>
<dbReference type="STRING" id="1108050.A0A0B7FUX7"/>
<evidence type="ECO:0000313" key="6">
    <source>
        <dbReference type="Proteomes" id="UP000059188"/>
    </source>
</evidence>
<dbReference type="AlphaFoldDB" id="A0A0B7FUX7"/>
<organism evidence="5 6">
    <name type="scientific">Thanatephorus cucumeris (strain AG1-IB / isolate 7/3/14)</name>
    <name type="common">Lettuce bottom rot fungus</name>
    <name type="synonym">Rhizoctonia solani</name>
    <dbReference type="NCBI Taxonomy" id="1108050"/>
    <lineage>
        <taxon>Eukaryota</taxon>
        <taxon>Fungi</taxon>
        <taxon>Dikarya</taxon>
        <taxon>Basidiomycota</taxon>
        <taxon>Agaricomycotina</taxon>
        <taxon>Agaricomycetes</taxon>
        <taxon>Cantharellales</taxon>
        <taxon>Ceratobasidiaceae</taxon>
        <taxon>Rhizoctonia</taxon>
        <taxon>Rhizoctonia solani AG-1</taxon>
    </lineage>
</organism>
<evidence type="ECO:0000259" key="4">
    <source>
        <dbReference type="PROSITE" id="PS00498"/>
    </source>
</evidence>
<dbReference type="PRINTS" id="PR00092">
    <property type="entry name" value="TYROSINASE"/>
</dbReference>
<reference evidence="5 6" key="1">
    <citation type="submission" date="2014-11" db="EMBL/GenBank/DDBJ databases">
        <authorList>
            <person name="Wibberg Daniel"/>
        </authorList>
    </citation>
    <scope>NUCLEOTIDE SEQUENCE [LARGE SCALE GENOMIC DNA]</scope>
    <source>
        <strain evidence="5">Rhizoctonia solani AG1-IB 7/3/14</strain>
    </source>
</reference>
<feature type="chain" id="PRO_5002127747" description="Tyrosinase copper-binding domain-containing protein" evidence="3">
    <location>
        <begin position="20"/>
        <end position="363"/>
    </location>
</feature>
<dbReference type="PANTHER" id="PTHR11474">
    <property type="entry name" value="TYROSINASE FAMILY MEMBER"/>
    <property type="match status" value="1"/>
</dbReference>
<sequence length="363" mass="40982">MRTVSLLSLLVSCVALVGAAPATDAELNSLQSSSCRKPEVRREWRTFSKKEKAAYISAVNCLAKRPHSKLLKASYPRADLPAIKQDSSFYDDMTYIHMDLTNQIHYTGFFLPWHRWYTNQHVTQLRKQCGYKGVMPYWDWSKDTASFNTSAMWDSDPTSGLGGFGDPNDDYYVKTGGFKDMKVSYPIKRGIRRQYNPFPYLAWWWVPRPQEAAVVGMQQSFVDAAINGYEGDFMGFQNATEKAQAFHANVHMIMGGDLAGTCPTAAGSSCIGGSTWTPNDPMFFLHHANIDRIWWLWQTKSLKNLYAFRGGSNMTYTDPAFPNGYPPWLGITDKMPTDGLFPQPTVLSTLNTLASAEYCYIYA</sequence>
<dbReference type="Proteomes" id="UP000059188">
    <property type="component" value="Unassembled WGS sequence"/>
</dbReference>
<keyword evidence="6" id="KW-1185">Reference proteome</keyword>
<keyword evidence="2" id="KW-0186">Copper</keyword>
<dbReference type="Pfam" id="PF00264">
    <property type="entry name" value="Tyrosinase"/>
    <property type="match status" value="1"/>
</dbReference>
<evidence type="ECO:0000256" key="3">
    <source>
        <dbReference type="SAM" id="SignalP"/>
    </source>
</evidence>
<evidence type="ECO:0000313" key="5">
    <source>
        <dbReference type="EMBL" id="CEL59977.1"/>
    </source>
</evidence>
<dbReference type="OrthoDB" id="6132182at2759"/>
<dbReference type="PROSITE" id="PS00498">
    <property type="entry name" value="TYROSINASE_2"/>
    <property type="match status" value="1"/>
</dbReference>
<evidence type="ECO:0000256" key="2">
    <source>
        <dbReference type="ARBA" id="ARBA00023008"/>
    </source>
</evidence>
<dbReference type="InterPro" id="IPR050316">
    <property type="entry name" value="Tyrosinase/Hemocyanin"/>
</dbReference>
<dbReference type="GO" id="GO:0016491">
    <property type="term" value="F:oxidoreductase activity"/>
    <property type="evidence" value="ECO:0007669"/>
    <property type="project" value="InterPro"/>
</dbReference>
<keyword evidence="3" id="KW-0732">Signal</keyword>
<evidence type="ECO:0000256" key="1">
    <source>
        <dbReference type="ARBA" id="ARBA00022723"/>
    </source>
</evidence>
<dbReference type="SUPFAM" id="SSF48056">
    <property type="entry name" value="Di-copper centre-containing domain"/>
    <property type="match status" value="1"/>
</dbReference>
<feature type="domain" description="Tyrosinase copper-binding" evidence="4">
    <location>
        <begin position="280"/>
        <end position="291"/>
    </location>
</feature>
<gene>
    <name evidence="5" type="ORF">RSOLAG1IB_09249</name>
</gene>
<dbReference type="GO" id="GO:0046872">
    <property type="term" value="F:metal ion binding"/>
    <property type="evidence" value="ECO:0007669"/>
    <property type="project" value="UniProtKB-KW"/>
</dbReference>
<dbReference type="PANTHER" id="PTHR11474:SF126">
    <property type="entry name" value="TYROSINASE-LIKE PROTEIN TYR-1-RELATED"/>
    <property type="match status" value="1"/>
</dbReference>
<keyword evidence="1" id="KW-0479">Metal-binding</keyword>
<feature type="signal peptide" evidence="3">
    <location>
        <begin position="1"/>
        <end position="19"/>
    </location>
</feature>
<dbReference type="Gene3D" id="1.10.1280.10">
    <property type="entry name" value="Di-copper center containing domain from catechol oxidase"/>
    <property type="match status" value="1"/>
</dbReference>
<dbReference type="EMBL" id="LN679140">
    <property type="protein sequence ID" value="CEL59977.1"/>
    <property type="molecule type" value="Genomic_DNA"/>
</dbReference>
<accession>A0A0B7FUX7</accession>
<protein>
    <recommendedName>
        <fullName evidence="4">Tyrosinase copper-binding domain-containing protein</fullName>
    </recommendedName>
</protein>